<evidence type="ECO:0000256" key="2">
    <source>
        <dbReference type="ARBA" id="ARBA00023136"/>
    </source>
</evidence>
<dbReference type="EMBL" id="SLUO01000020">
    <property type="protein sequence ID" value="TCL54449.1"/>
    <property type="molecule type" value="Genomic_DNA"/>
</dbReference>
<feature type="transmembrane region" description="Helical" evidence="3">
    <location>
        <begin position="412"/>
        <end position="429"/>
    </location>
</feature>
<evidence type="ECO:0000259" key="4">
    <source>
        <dbReference type="Pfam" id="PF00144"/>
    </source>
</evidence>
<gene>
    <name evidence="5" type="ORF">EDD76_12053</name>
</gene>
<keyword evidence="6" id="KW-1185">Reference proteome</keyword>
<reference evidence="5 6" key="1">
    <citation type="submission" date="2019-03" db="EMBL/GenBank/DDBJ databases">
        <title>Genomic Encyclopedia of Type Strains, Phase IV (KMG-IV): sequencing the most valuable type-strain genomes for metagenomic binning, comparative biology and taxonomic classification.</title>
        <authorList>
            <person name="Goeker M."/>
        </authorList>
    </citation>
    <scope>NUCLEOTIDE SEQUENCE [LARGE SCALE GENOMIC DNA]</scope>
    <source>
        <strain evidence="5 6">DSM 100556</strain>
    </source>
</reference>
<comment type="caution">
    <text evidence="5">The sequence shown here is derived from an EMBL/GenBank/DDBJ whole genome shotgun (WGS) entry which is preliminary data.</text>
</comment>
<dbReference type="RefSeq" id="WP_035316047.1">
    <property type="nucleotide sequence ID" value="NZ_JPNB01000003.1"/>
</dbReference>
<protein>
    <submittedName>
        <fullName evidence="5">CubicO group peptidase (Beta-lactamase class C family)</fullName>
    </submittedName>
</protein>
<proteinExistence type="predicted"/>
<dbReference type="GO" id="GO:0016020">
    <property type="term" value="C:membrane"/>
    <property type="evidence" value="ECO:0007669"/>
    <property type="project" value="UniProtKB-SubCell"/>
</dbReference>
<keyword evidence="3" id="KW-1133">Transmembrane helix</keyword>
<dbReference type="PANTHER" id="PTHR46825:SF11">
    <property type="entry name" value="PENICILLIN-BINDING PROTEIN 4"/>
    <property type="match status" value="1"/>
</dbReference>
<dbReference type="AlphaFoldDB" id="A0A4R1QL81"/>
<name>A0A4R1QL81_9FIRM</name>
<evidence type="ECO:0000313" key="6">
    <source>
        <dbReference type="Proteomes" id="UP000295718"/>
    </source>
</evidence>
<feature type="transmembrane region" description="Helical" evidence="3">
    <location>
        <begin position="450"/>
        <end position="471"/>
    </location>
</feature>
<comment type="subcellular location">
    <subcellularLocation>
        <location evidence="1">Membrane</location>
    </subcellularLocation>
</comment>
<dbReference type="InterPro" id="IPR050491">
    <property type="entry name" value="AmpC-like"/>
</dbReference>
<dbReference type="Pfam" id="PF00144">
    <property type="entry name" value="Beta-lactamase"/>
    <property type="match status" value="1"/>
</dbReference>
<dbReference type="Gene3D" id="3.40.710.10">
    <property type="entry name" value="DD-peptidase/beta-lactamase superfamily"/>
    <property type="match status" value="1"/>
</dbReference>
<dbReference type="InterPro" id="IPR001466">
    <property type="entry name" value="Beta-lactam-related"/>
</dbReference>
<feature type="domain" description="Beta-lactamase-related" evidence="4">
    <location>
        <begin position="58"/>
        <end position="378"/>
    </location>
</feature>
<keyword evidence="3" id="KW-0812">Transmembrane</keyword>
<evidence type="ECO:0000313" key="5">
    <source>
        <dbReference type="EMBL" id="TCL54449.1"/>
    </source>
</evidence>
<feature type="transmembrane region" description="Helical" evidence="3">
    <location>
        <begin position="491"/>
        <end position="512"/>
    </location>
</feature>
<dbReference type="SUPFAM" id="SSF56601">
    <property type="entry name" value="beta-lactamase/transpeptidase-like"/>
    <property type="match status" value="1"/>
</dbReference>
<feature type="transmembrane region" description="Helical" evidence="3">
    <location>
        <begin position="9"/>
        <end position="28"/>
    </location>
</feature>
<keyword evidence="2 3" id="KW-0472">Membrane</keyword>
<dbReference type="PANTHER" id="PTHR46825">
    <property type="entry name" value="D-ALANYL-D-ALANINE-CARBOXYPEPTIDASE/ENDOPEPTIDASE AMPH"/>
    <property type="match status" value="1"/>
</dbReference>
<dbReference type="Proteomes" id="UP000295718">
    <property type="component" value="Unassembled WGS sequence"/>
</dbReference>
<evidence type="ECO:0000256" key="1">
    <source>
        <dbReference type="ARBA" id="ARBA00004370"/>
    </source>
</evidence>
<organism evidence="5 6">
    <name type="scientific">Kineothrix alysoides</name>
    <dbReference type="NCBI Taxonomy" id="1469948"/>
    <lineage>
        <taxon>Bacteria</taxon>
        <taxon>Bacillati</taxon>
        <taxon>Bacillota</taxon>
        <taxon>Clostridia</taxon>
        <taxon>Lachnospirales</taxon>
        <taxon>Lachnospiraceae</taxon>
        <taxon>Kineothrix</taxon>
    </lineage>
</organism>
<accession>A0A4R1QL81</accession>
<dbReference type="InterPro" id="IPR012338">
    <property type="entry name" value="Beta-lactam/transpept-like"/>
</dbReference>
<sequence length="521" mass="58272">MKSKSSKKAIFIISITLILLFISGYMFISRNVKQIIHPNDRQTDTKIDVDTRTLFSEVEKLIINKMRQGKIPGLSVAIVKGGETAYKAGFGYANIETGDKVTSDTLFQLASNSKAFTALGVLQLQKDGLINLEDPISKYIPWLKLLYNGKETDVTIAEFLHHTSGISSNTIYRIPELNEENDDAIEKTVRTVVGLELASKPGTKYAYATINYDVLGLLIEEASGKKYEDYIQKYVLDAAGLCNTYMFKSKANSTQLASGYKLGFLSQQYYNAPWYEGNKPAGYIISSADDMAAWLKIQMDTGKSSLLDTKLIAQSQYPNLSVDTFGEGMAYAAGWIVYDNAGTEILHSGSNPNFSSFIIFRPDEKIGVAILCNTNTTYAMDIAQSIIKLFSNSQSSYTSVADYNQKIDQICIAIIFILFFAICVNLYSLMSSIYRFATKKEKLYSLNKKAVIKISVISIIFVMISSIVYFLPRFLFNGATWGYMIVWYPVTVKVVLYSTYTSLFLLLCNTLIKIFRKSSSL</sequence>
<evidence type="ECO:0000256" key="3">
    <source>
        <dbReference type="SAM" id="Phobius"/>
    </source>
</evidence>
<dbReference type="STRING" id="1469948.GCA_000732725_04185"/>